<evidence type="ECO:0000256" key="9">
    <source>
        <dbReference type="SAM" id="MobiDB-lite"/>
    </source>
</evidence>
<evidence type="ECO:0000313" key="11">
    <source>
        <dbReference type="EMBL" id="CAD7626571.1"/>
    </source>
</evidence>
<keyword evidence="3" id="KW-0862">Zinc</keyword>
<dbReference type="SUPFAM" id="SSF57716">
    <property type="entry name" value="Glucocorticoid receptor-like (DNA-binding domain)"/>
    <property type="match status" value="1"/>
</dbReference>
<evidence type="ECO:0000256" key="3">
    <source>
        <dbReference type="ARBA" id="ARBA00022833"/>
    </source>
</evidence>
<organism evidence="11">
    <name type="scientific">Medioppia subpectinata</name>
    <dbReference type="NCBI Taxonomy" id="1979941"/>
    <lineage>
        <taxon>Eukaryota</taxon>
        <taxon>Metazoa</taxon>
        <taxon>Ecdysozoa</taxon>
        <taxon>Arthropoda</taxon>
        <taxon>Chelicerata</taxon>
        <taxon>Arachnida</taxon>
        <taxon>Acari</taxon>
        <taxon>Acariformes</taxon>
        <taxon>Sarcoptiformes</taxon>
        <taxon>Oribatida</taxon>
        <taxon>Brachypylina</taxon>
        <taxon>Oppioidea</taxon>
        <taxon>Oppiidae</taxon>
        <taxon>Medioppia</taxon>
    </lineage>
</organism>
<evidence type="ECO:0000256" key="6">
    <source>
        <dbReference type="ARBA" id="ARBA00023163"/>
    </source>
</evidence>
<evidence type="ECO:0000256" key="8">
    <source>
        <dbReference type="ARBA" id="ARBA00023242"/>
    </source>
</evidence>
<keyword evidence="7" id="KW-0675">Receptor</keyword>
<feature type="domain" description="NR LBD" evidence="10">
    <location>
        <begin position="425"/>
        <end position="656"/>
    </location>
</feature>
<dbReference type="GO" id="GO:0000978">
    <property type="term" value="F:RNA polymerase II cis-regulatory region sequence-specific DNA binding"/>
    <property type="evidence" value="ECO:0007669"/>
    <property type="project" value="TreeGrafter"/>
</dbReference>
<keyword evidence="4" id="KW-0805">Transcription regulation</keyword>
<dbReference type="GO" id="GO:0030154">
    <property type="term" value="P:cell differentiation"/>
    <property type="evidence" value="ECO:0007669"/>
    <property type="project" value="TreeGrafter"/>
</dbReference>
<evidence type="ECO:0000313" key="12">
    <source>
        <dbReference type="Proteomes" id="UP000759131"/>
    </source>
</evidence>
<evidence type="ECO:0000256" key="7">
    <source>
        <dbReference type="ARBA" id="ARBA00023170"/>
    </source>
</evidence>
<sequence length="656" mass="76275">MLRHNFSALTCESCRSFFRRTAHKAQEWILSEEERRQRLERQKRRKTDEPLDSTSDSSSDDRLAMRRYSQWIVARRRVGEVPALVRDVIFSFNDMEINGFRELFGSTALMRDPVLKITTETNTLMDALIVLQKRCDIKCRRIIKMSTTLSKFTTLCEEDKICLVKAACPEIICLISVINFHFNGEFWTVAIDDENATILPLDVFRNVDQTLYEGHRNFLYAISEGYDCDVNIIDLLIAISLFNPNRPDLMHKDIIKSQQQLYIHLLRRYLELKYNSMSETERRFGVLMNNLRQLYAVNRLCVNTFHTAEPKEAGPLVDEIFDINQLIHYFLLRFWEIKKISFVEITGKNFGAVTCESCRSFFRRTAPKAQEWILSGEERQKRKDKKRRLNGTESLVDSTTDSVNSCNCGNSCADEQTVARRREVEVPSLVRDMIFAFNDMEINHFRELFSSTSVMRDPAVEVTSETTGFRDVLKCRRIVKMSKTLSKFTTLCESDKVSLVKAACPEIMCLISIINFNFDGEYWTVAIDDKTATTLKLDMFKYVGGNLYEAHRKFLRSLNTGYNSDVNLIAIILFNPKIPNLSQSENVKAEQKFYMYLLQRYLELKHSSKTESETRFVGLMNNLQELYAVNRIHVDKFIESEPKEAGPLVNEIYDIN</sequence>
<feature type="domain" description="NR LBD" evidence="10">
    <location>
        <begin position="106"/>
        <end position="327"/>
    </location>
</feature>
<evidence type="ECO:0000256" key="1">
    <source>
        <dbReference type="ARBA" id="ARBA00022723"/>
    </source>
</evidence>
<keyword evidence="2" id="KW-0863">Zinc-finger</keyword>
<dbReference type="InterPro" id="IPR000536">
    <property type="entry name" value="Nucl_hrmn_rcpt_lig-bd"/>
</dbReference>
<dbReference type="Gene3D" id="1.10.565.10">
    <property type="entry name" value="Retinoid X Receptor"/>
    <property type="match status" value="2"/>
</dbReference>
<keyword evidence="6" id="KW-0804">Transcription</keyword>
<evidence type="ECO:0000256" key="5">
    <source>
        <dbReference type="ARBA" id="ARBA00023125"/>
    </source>
</evidence>
<dbReference type="InterPro" id="IPR050234">
    <property type="entry name" value="Nuclear_hormone_rcpt_NR1"/>
</dbReference>
<keyword evidence="8" id="KW-0539">Nucleus</keyword>
<dbReference type="GO" id="GO:0004879">
    <property type="term" value="F:nuclear receptor activity"/>
    <property type="evidence" value="ECO:0007669"/>
    <property type="project" value="TreeGrafter"/>
</dbReference>
<dbReference type="SUPFAM" id="SSF48508">
    <property type="entry name" value="Nuclear receptor ligand-binding domain"/>
    <property type="match status" value="2"/>
</dbReference>
<feature type="region of interest" description="Disordered" evidence="9">
    <location>
        <begin position="39"/>
        <end position="61"/>
    </location>
</feature>
<dbReference type="InterPro" id="IPR013088">
    <property type="entry name" value="Znf_NHR/GATA"/>
</dbReference>
<dbReference type="AlphaFoldDB" id="A0A7R9PZH7"/>
<dbReference type="PANTHER" id="PTHR24082:SF283">
    <property type="entry name" value="NUCLEAR HORMONE RECEPTOR HR96"/>
    <property type="match status" value="1"/>
</dbReference>
<dbReference type="Gene3D" id="3.30.50.10">
    <property type="entry name" value="Erythroid Transcription Factor GATA-1, subunit A"/>
    <property type="match status" value="1"/>
</dbReference>
<reference evidence="11" key="1">
    <citation type="submission" date="2020-11" db="EMBL/GenBank/DDBJ databases">
        <authorList>
            <person name="Tran Van P."/>
        </authorList>
    </citation>
    <scope>NUCLEOTIDE SEQUENCE</scope>
</reference>
<proteinExistence type="predicted"/>
<dbReference type="PROSITE" id="PS51843">
    <property type="entry name" value="NR_LBD"/>
    <property type="match status" value="2"/>
</dbReference>
<dbReference type="InterPro" id="IPR035500">
    <property type="entry name" value="NHR-like_dom_sf"/>
</dbReference>
<keyword evidence="1" id="KW-0479">Metal-binding</keyword>
<protein>
    <recommendedName>
        <fullName evidence="10">NR LBD domain-containing protein</fullName>
    </recommendedName>
</protein>
<dbReference type="EMBL" id="CAJPIZ010003945">
    <property type="protein sequence ID" value="CAG2107001.1"/>
    <property type="molecule type" value="Genomic_DNA"/>
</dbReference>
<evidence type="ECO:0000256" key="4">
    <source>
        <dbReference type="ARBA" id="ARBA00023015"/>
    </source>
</evidence>
<evidence type="ECO:0000256" key="2">
    <source>
        <dbReference type="ARBA" id="ARBA00022771"/>
    </source>
</evidence>
<accession>A0A7R9PZH7</accession>
<dbReference type="InterPro" id="IPR001628">
    <property type="entry name" value="Znf_hrmn_rcpt"/>
</dbReference>
<dbReference type="GO" id="GO:0000122">
    <property type="term" value="P:negative regulation of transcription by RNA polymerase II"/>
    <property type="evidence" value="ECO:0007669"/>
    <property type="project" value="TreeGrafter"/>
</dbReference>
<keyword evidence="12" id="KW-1185">Reference proteome</keyword>
<evidence type="ECO:0000259" key="10">
    <source>
        <dbReference type="PROSITE" id="PS51843"/>
    </source>
</evidence>
<keyword evidence="5" id="KW-0238">DNA-binding</keyword>
<gene>
    <name evidence="11" type="ORF">OSB1V03_LOCUS7004</name>
</gene>
<dbReference type="GO" id="GO:0045944">
    <property type="term" value="P:positive regulation of transcription by RNA polymerase II"/>
    <property type="evidence" value="ECO:0007669"/>
    <property type="project" value="TreeGrafter"/>
</dbReference>
<dbReference type="GO" id="GO:0008270">
    <property type="term" value="F:zinc ion binding"/>
    <property type="evidence" value="ECO:0007669"/>
    <property type="project" value="UniProtKB-KW"/>
</dbReference>
<dbReference type="OrthoDB" id="10510988at2759"/>
<name>A0A7R9PZH7_9ACAR</name>
<dbReference type="EMBL" id="OC858520">
    <property type="protein sequence ID" value="CAD7626571.1"/>
    <property type="molecule type" value="Genomic_DNA"/>
</dbReference>
<dbReference type="SMART" id="SM00430">
    <property type="entry name" value="HOLI"/>
    <property type="match status" value="2"/>
</dbReference>
<dbReference type="Proteomes" id="UP000759131">
    <property type="component" value="Unassembled WGS sequence"/>
</dbReference>
<dbReference type="PANTHER" id="PTHR24082">
    <property type="entry name" value="NUCLEAR HORMONE RECEPTOR"/>
    <property type="match status" value="1"/>
</dbReference>
<dbReference type="Pfam" id="PF00105">
    <property type="entry name" value="zf-C4"/>
    <property type="match status" value="2"/>
</dbReference>